<feature type="non-terminal residue" evidence="1">
    <location>
        <position position="1"/>
    </location>
</feature>
<feature type="non-terminal residue" evidence="1">
    <location>
        <position position="69"/>
    </location>
</feature>
<dbReference type="AlphaFoldDB" id="A0AA39MSA9"/>
<proteinExistence type="predicted"/>
<evidence type="ECO:0000313" key="1">
    <source>
        <dbReference type="EMBL" id="KAK0445261.1"/>
    </source>
</evidence>
<evidence type="ECO:0000313" key="2">
    <source>
        <dbReference type="Proteomes" id="UP001175226"/>
    </source>
</evidence>
<name>A0AA39MSA9_9AGAR</name>
<dbReference type="Proteomes" id="UP001175226">
    <property type="component" value="Unassembled WGS sequence"/>
</dbReference>
<organism evidence="1 2">
    <name type="scientific">Armillaria borealis</name>
    <dbReference type="NCBI Taxonomy" id="47425"/>
    <lineage>
        <taxon>Eukaryota</taxon>
        <taxon>Fungi</taxon>
        <taxon>Dikarya</taxon>
        <taxon>Basidiomycota</taxon>
        <taxon>Agaricomycotina</taxon>
        <taxon>Agaricomycetes</taxon>
        <taxon>Agaricomycetidae</taxon>
        <taxon>Agaricales</taxon>
        <taxon>Marasmiineae</taxon>
        <taxon>Physalacriaceae</taxon>
        <taxon>Armillaria</taxon>
    </lineage>
</organism>
<reference evidence="1" key="1">
    <citation type="submission" date="2023-06" db="EMBL/GenBank/DDBJ databases">
        <authorList>
            <consortium name="Lawrence Berkeley National Laboratory"/>
            <person name="Ahrendt S."/>
            <person name="Sahu N."/>
            <person name="Indic B."/>
            <person name="Wong-Bajracharya J."/>
            <person name="Merenyi Z."/>
            <person name="Ke H.-M."/>
            <person name="Monk M."/>
            <person name="Kocsube S."/>
            <person name="Drula E."/>
            <person name="Lipzen A."/>
            <person name="Balint B."/>
            <person name="Henrissat B."/>
            <person name="Andreopoulos B."/>
            <person name="Martin F.M."/>
            <person name="Harder C.B."/>
            <person name="Rigling D."/>
            <person name="Ford K.L."/>
            <person name="Foster G.D."/>
            <person name="Pangilinan J."/>
            <person name="Papanicolaou A."/>
            <person name="Barry K."/>
            <person name="LaButti K."/>
            <person name="Viragh M."/>
            <person name="Koriabine M."/>
            <person name="Yan M."/>
            <person name="Riley R."/>
            <person name="Champramary S."/>
            <person name="Plett K.L."/>
            <person name="Tsai I.J."/>
            <person name="Slot J."/>
            <person name="Sipos G."/>
            <person name="Plett J."/>
            <person name="Nagy L.G."/>
            <person name="Grigoriev I.V."/>
        </authorList>
    </citation>
    <scope>NUCLEOTIDE SEQUENCE</scope>
    <source>
        <strain evidence="1">FPL87.14</strain>
    </source>
</reference>
<protein>
    <submittedName>
        <fullName evidence="1">Uncharacterized protein</fullName>
    </submittedName>
</protein>
<accession>A0AA39MSA9</accession>
<comment type="caution">
    <text evidence="1">The sequence shown here is derived from an EMBL/GenBank/DDBJ whole genome shotgun (WGS) entry which is preliminary data.</text>
</comment>
<gene>
    <name evidence="1" type="ORF">EV421DRAFT_1680232</name>
</gene>
<sequence>LPHLSPTFMVPLAYLFECLYLTCHLSNTSGYPFLASFIPNIAGGDLVKLQSSLYNLTTMHLIFDDFRAR</sequence>
<dbReference type="EMBL" id="JAUEPT010000017">
    <property type="protein sequence ID" value="KAK0445261.1"/>
    <property type="molecule type" value="Genomic_DNA"/>
</dbReference>
<keyword evidence="2" id="KW-1185">Reference proteome</keyword>